<name>A0A4V6XVK5_STECR</name>
<accession>A0A4V6XVK5</accession>
<dbReference type="EMBL" id="AZBU02000013">
    <property type="protein sequence ID" value="TKR58465.1"/>
    <property type="molecule type" value="Genomic_DNA"/>
</dbReference>
<proteinExistence type="predicted"/>
<gene>
    <name evidence="1" type="ORF">L596_029905</name>
</gene>
<organism evidence="1 2">
    <name type="scientific">Steinernema carpocapsae</name>
    <name type="common">Entomopathogenic nematode</name>
    <dbReference type="NCBI Taxonomy" id="34508"/>
    <lineage>
        <taxon>Eukaryota</taxon>
        <taxon>Metazoa</taxon>
        <taxon>Ecdysozoa</taxon>
        <taxon>Nematoda</taxon>
        <taxon>Chromadorea</taxon>
        <taxon>Rhabditida</taxon>
        <taxon>Tylenchina</taxon>
        <taxon>Panagrolaimomorpha</taxon>
        <taxon>Strongyloidoidea</taxon>
        <taxon>Steinernematidae</taxon>
        <taxon>Steinernema</taxon>
    </lineage>
</organism>
<evidence type="ECO:0000313" key="1">
    <source>
        <dbReference type="EMBL" id="TKR58465.1"/>
    </source>
</evidence>
<comment type="caution">
    <text evidence="1">The sequence shown here is derived from an EMBL/GenBank/DDBJ whole genome shotgun (WGS) entry which is preliminary data.</text>
</comment>
<reference evidence="1 2" key="1">
    <citation type="journal article" date="2015" name="Genome Biol.">
        <title>Comparative genomics of Steinernema reveals deeply conserved gene regulatory networks.</title>
        <authorList>
            <person name="Dillman A.R."/>
            <person name="Macchietto M."/>
            <person name="Porter C.F."/>
            <person name="Rogers A."/>
            <person name="Williams B."/>
            <person name="Antoshechkin I."/>
            <person name="Lee M.M."/>
            <person name="Goodwin Z."/>
            <person name="Lu X."/>
            <person name="Lewis E.E."/>
            <person name="Goodrich-Blair H."/>
            <person name="Stock S.P."/>
            <person name="Adams B.J."/>
            <person name="Sternberg P.W."/>
            <person name="Mortazavi A."/>
        </authorList>
    </citation>
    <scope>NUCLEOTIDE SEQUENCE [LARGE SCALE GENOMIC DNA]</scope>
    <source>
        <strain evidence="1 2">ALL</strain>
    </source>
</reference>
<reference evidence="1 2" key="2">
    <citation type="journal article" date="2019" name="G3 (Bethesda)">
        <title>Hybrid Assembly of the Genome of the Entomopathogenic Nematode Steinernema carpocapsae Identifies the X-Chromosome.</title>
        <authorList>
            <person name="Serra L."/>
            <person name="Macchietto M."/>
            <person name="Macias-Munoz A."/>
            <person name="McGill C.J."/>
            <person name="Rodriguez I.M."/>
            <person name="Rodriguez B."/>
            <person name="Murad R."/>
            <person name="Mortazavi A."/>
        </authorList>
    </citation>
    <scope>NUCLEOTIDE SEQUENCE [LARGE SCALE GENOMIC DNA]</scope>
    <source>
        <strain evidence="1 2">ALL</strain>
    </source>
</reference>
<protein>
    <submittedName>
        <fullName evidence="1">Uncharacterized protein</fullName>
    </submittedName>
</protein>
<evidence type="ECO:0000313" key="2">
    <source>
        <dbReference type="Proteomes" id="UP000298663"/>
    </source>
</evidence>
<sequence>MVVRFLIVRKFRWTENEQPPNVLRPLRSVCFHTFPLLFKTFVDQRVQLRTFSLFSSILKIDVFTSPANP</sequence>
<dbReference type="Proteomes" id="UP000298663">
    <property type="component" value="Unassembled WGS sequence"/>
</dbReference>
<keyword evidence="2" id="KW-1185">Reference proteome</keyword>
<dbReference type="AlphaFoldDB" id="A0A4V6XVK5"/>